<dbReference type="AlphaFoldDB" id="A0A7G6RMH8"/>
<proteinExistence type="predicted"/>
<keyword evidence="1" id="KW-0614">Plasmid</keyword>
<evidence type="ECO:0000313" key="1">
    <source>
        <dbReference type="EMBL" id="QND43460.1"/>
    </source>
</evidence>
<reference evidence="2" key="1">
    <citation type="journal article" date="2020" name="Mol. Plant Microbe">
        <title>Rhizobial microsymbionts of the narrowly endemic Oxytropis species growing in Kamchatka are characterized by significant genetic diversity and possess a set of genes that are associated with T3SS and T6SS secretion systems and can affect the development of symbiosis.</title>
        <authorList>
            <person name="Safronova V."/>
            <person name="Guro P."/>
            <person name="Sazanova A."/>
            <person name="Kuznetsova I."/>
            <person name="Belimov A."/>
            <person name="Yakubov V."/>
            <person name="Chirak E."/>
            <person name="Afonin A."/>
            <person name="Gogolev Y."/>
            <person name="Andronov E."/>
            <person name="Tikhonovich I."/>
        </authorList>
    </citation>
    <scope>NUCLEOTIDE SEQUENCE [LARGE SCALE GENOMIC DNA]</scope>
    <source>
        <strain evidence="2">RCAM0610</strain>
        <plasmid evidence="2">p_2</plasmid>
    </source>
</reference>
<geneLocation type="plasmid" evidence="1 2">
    <name>p_2</name>
</geneLocation>
<accession>A0A7G6RMH8</accession>
<protein>
    <submittedName>
        <fullName evidence="1">Uncharacterized protein</fullName>
    </submittedName>
</protein>
<dbReference type="RefSeq" id="WP_047617722.1">
    <property type="nucleotide sequence ID" value="NZ_WIDU01000044.1"/>
</dbReference>
<gene>
    <name evidence="1" type="ORF">HB770_26630</name>
</gene>
<sequence length="204" mass="22623">MIVTEEVFSRFRDKGKVPVRSLPSSLFSQTGDLFFKNDAAPLSQFPSDVREVIHVVPVLAFLQTVPPLSDEREWIALHHQCGGYHCLEVAMVATILTPNVTIKDKLDQIGKQFYFAQHGNLEPGNMLASSISAYSTALSAIGLDCECTWRRLSEGLYPIDCTQENLNKVASDAPSLDMLADWQGFTRARYSTDPIILLLASNSD</sequence>
<evidence type="ECO:0000313" key="2">
    <source>
        <dbReference type="Proteomes" id="UP000515518"/>
    </source>
</evidence>
<dbReference type="Proteomes" id="UP000515518">
    <property type="component" value="Plasmid p_2"/>
</dbReference>
<dbReference type="EMBL" id="CP050550">
    <property type="protein sequence ID" value="QND43460.1"/>
    <property type="molecule type" value="Genomic_DNA"/>
</dbReference>
<name>A0A7G6RMH8_RHILV</name>
<organism evidence="1 2">
    <name type="scientific">Rhizobium leguminosarum bv. viciae</name>
    <dbReference type="NCBI Taxonomy" id="387"/>
    <lineage>
        <taxon>Bacteria</taxon>
        <taxon>Pseudomonadati</taxon>
        <taxon>Pseudomonadota</taxon>
        <taxon>Alphaproteobacteria</taxon>
        <taxon>Hyphomicrobiales</taxon>
        <taxon>Rhizobiaceae</taxon>
        <taxon>Rhizobium/Agrobacterium group</taxon>
        <taxon>Rhizobium</taxon>
    </lineage>
</organism>